<dbReference type="InterPro" id="IPR057670">
    <property type="entry name" value="SH3_retrovirus"/>
</dbReference>
<dbReference type="Pfam" id="PF25597">
    <property type="entry name" value="SH3_retrovirus"/>
    <property type="match status" value="1"/>
</dbReference>
<reference evidence="3" key="1">
    <citation type="submission" date="2024-02" db="EMBL/GenBank/DDBJ databases">
        <authorList>
            <consortium name="ELIXIR-Norway"/>
            <consortium name="Elixir Norway"/>
        </authorList>
    </citation>
    <scope>NUCLEOTIDE SEQUENCE</scope>
</reference>
<feature type="domain" description="Retroviral polymerase SH3-like" evidence="2">
    <location>
        <begin position="95"/>
        <end position="145"/>
    </location>
</feature>
<dbReference type="Proteomes" id="UP001497512">
    <property type="component" value="Chromosome 5"/>
</dbReference>
<evidence type="ECO:0000313" key="3">
    <source>
        <dbReference type="EMBL" id="CAK9226276.1"/>
    </source>
</evidence>
<proteinExistence type="predicted"/>
<sequence length="152" mass="17695">MRGEAKSEAETTANSGVVWDRRGEAGDKRRANEGANRTLSLARADNATTHRWSANHTTIHIPDHIGTITLFDNMHCETWFFIKVNAIHIRVFGYVAFAHIPKKICHKFFAKSKKYVFTSYSNHYNKTYYLWDLEINKIENQDVMFMKILLEI</sequence>
<accession>A0ABP0UNS7</accession>
<keyword evidence="4" id="KW-1185">Reference proteome</keyword>
<evidence type="ECO:0000313" key="4">
    <source>
        <dbReference type="Proteomes" id="UP001497512"/>
    </source>
</evidence>
<feature type="compositionally biased region" description="Basic and acidic residues" evidence="1">
    <location>
        <begin position="19"/>
        <end position="32"/>
    </location>
</feature>
<feature type="region of interest" description="Disordered" evidence="1">
    <location>
        <begin position="1"/>
        <end position="35"/>
    </location>
</feature>
<gene>
    <name evidence="3" type="ORF">CSSPTR1EN2_LOCUS18158</name>
</gene>
<protein>
    <recommendedName>
        <fullName evidence="2">Retroviral polymerase SH3-like domain-containing protein</fullName>
    </recommendedName>
</protein>
<name>A0ABP0UNS7_9BRYO</name>
<evidence type="ECO:0000256" key="1">
    <source>
        <dbReference type="SAM" id="MobiDB-lite"/>
    </source>
</evidence>
<evidence type="ECO:0000259" key="2">
    <source>
        <dbReference type="Pfam" id="PF25597"/>
    </source>
</evidence>
<dbReference type="EMBL" id="OZ019897">
    <property type="protein sequence ID" value="CAK9226276.1"/>
    <property type="molecule type" value="Genomic_DNA"/>
</dbReference>
<organism evidence="3 4">
    <name type="scientific">Sphagnum troendelagicum</name>
    <dbReference type="NCBI Taxonomy" id="128251"/>
    <lineage>
        <taxon>Eukaryota</taxon>
        <taxon>Viridiplantae</taxon>
        <taxon>Streptophyta</taxon>
        <taxon>Embryophyta</taxon>
        <taxon>Bryophyta</taxon>
        <taxon>Sphagnophytina</taxon>
        <taxon>Sphagnopsida</taxon>
        <taxon>Sphagnales</taxon>
        <taxon>Sphagnaceae</taxon>
        <taxon>Sphagnum</taxon>
    </lineage>
</organism>